<evidence type="ECO:0000256" key="15">
    <source>
        <dbReference type="HAMAP-Rule" id="MF_00530"/>
    </source>
</evidence>
<evidence type="ECO:0000256" key="6">
    <source>
        <dbReference type="ARBA" id="ARBA00022448"/>
    </source>
</evidence>
<dbReference type="Proteomes" id="UP000009061">
    <property type="component" value="Chromosome"/>
</dbReference>
<evidence type="ECO:0000256" key="8">
    <source>
        <dbReference type="ARBA" id="ARBA00022781"/>
    </source>
</evidence>
<comment type="subcellular location">
    <subcellularLocation>
        <location evidence="2 15">Cell membrane</location>
        <topology evidence="2 15">Peripheral membrane protein</topology>
    </subcellularLocation>
</comment>
<dbReference type="SUPFAM" id="SSF46604">
    <property type="entry name" value="Epsilon subunit of F1F0-ATP synthase C-terminal domain"/>
    <property type="match status" value="1"/>
</dbReference>
<keyword evidence="7 15" id="KW-1003">Cell membrane</keyword>
<dbReference type="GO" id="GO:0005886">
    <property type="term" value="C:plasma membrane"/>
    <property type="evidence" value="ECO:0007669"/>
    <property type="project" value="UniProtKB-SubCell"/>
</dbReference>
<dbReference type="EMBL" id="CP003315">
    <property type="protein sequence ID" value="AFA40871.1"/>
    <property type="molecule type" value="Genomic_DNA"/>
</dbReference>
<dbReference type="RefSeq" id="WP_014353810.1">
    <property type="nucleotide sequence ID" value="NC_016893.1"/>
</dbReference>
<dbReference type="PANTHER" id="PTHR13822:SF10">
    <property type="entry name" value="ATP SYNTHASE EPSILON CHAIN, CHLOROPLASTIC"/>
    <property type="match status" value="1"/>
</dbReference>
<organism evidence="19 20">
    <name type="scientific">Wigglesworthia glossinidia endosymbiont of Glossina morsitans morsitans</name>
    <name type="common">Yale colony</name>
    <dbReference type="NCBI Taxonomy" id="1142511"/>
    <lineage>
        <taxon>Bacteria</taxon>
        <taxon>Pseudomonadati</taxon>
        <taxon>Pseudomonadota</taxon>
        <taxon>Gammaproteobacteria</taxon>
        <taxon>Enterobacterales</taxon>
        <taxon>Erwiniaceae</taxon>
        <taxon>Wigglesworthia</taxon>
    </lineage>
</organism>
<dbReference type="FunFam" id="2.60.15.10:FF:000001">
    <property type="entry name" value="ATP synthase epsilon chain"/>
    <property type="match status" value="1"/>
</dbReference>
<dbReference type="InterPro" id="IPR020547">
    <property type="entry name" value="ATP_synth_F1_esu_C"/>
</dbReference>
<evidence type="ECO:0000259" key="18">
    <source>
        <dbReference type="Pfam" id="PF02823"/>
    </source>
</evidence>
<evidence type="ECO:0000259" key="17">
    <source>
        <dbReference type="Pfam" id="PF00401"/>
    </source>
</evidence>
<reference evidence="19 20" key="1">
    <citation type="journal article" date="2012" name="MBio">
        <title>Insight into the transmission biology and species-specific functional capabilities of tsetse (Diptera: glossinidae) obligate symbiont wigglesworthia.</title>
        <authorList>
            <person name="Rio R.V."/>
            <person name="Symula R.E."/>
            <person name="Wang J."/>
            <person name="Lohs C."/>
            <person name="Wu Y.N."/>
            <person name="Snyder A.K."/>
            <person name="Bjornson R.D."/>
            <person name="Oshima K."/>
            <person name="Biehl B.S."/>
            <person name="Perna N.T."/>
            <person name="Hattori M."/>
            <person name="Aksoy S."/>
        </authorList>
    </citation>
    <scope>NUCLEOTIDE SEQUENCE [LARGE SCALE GENOMIC DNA]</scope>
    <source>
        <strain evidence="19">WGM</strain>
    </source>
</reference>
<proteinExistence type="inferred from homology"/>
<gene>
    <name evidence="15 19" type="primary">atpC</name>
    <name evidence="19" type="synonym">papG</name>
    <name evidence="19" type="synonym">uncC</name>
    <name evidence="19" type="ORF">WIGMOR_0009</name>
</gene>
<evidence type="ECO:0000313" key="20">
    <source>
        <dbReference type="Proteomes" id="UP000009061"/>
    </source>
</evidence>
<keyword evidence="8 15" id="KW-0375">Hydrogen ion transport</keyword>
<evidence type="ECO:0000256" key="3">
    <source>
        <dbReference type="ARBA" id="ARBA00005712"/>
    </source>
</evidence>
<keyword evidence="10 15" id="KW-0472">Membrane</keyword>
<dbReference type="SUPFAM" id="SSF51344">
    <property type="entry name" value="Epsilon subunit of F1F0-ATP synthase N-terminal domain"/>
    <property type="match status" value="1"/>
</dbReference>
<comment type="subunit">
    <text evidence="4 15 16">F-type ATPases have 2 components, CF(1) - the catalytic core - and CF(0) - the membrane proton channel. CF(1) has five subunits: alpha(3), beta(3), gamma(1), delta(1), epsilon(1). CF(0) has three main subunits: a, b and c.</text>
</comment>
<evidence type="ECO:0000256" key="4">
    <source>
        <dbReference type="ARBA" id="ARBA00011648"/>
    </source>
</evidence>
<accession>H6Q488</accession>
<evidence type="ECO:0000256" key="13">
    <source>
        <dbReference type="ARBA" id="ARBA00030215"/>
    </source>
</evidence>
<dbReference type="CDD" id="cd12152">
    <property type="entry name" value="F1-ATPase_delta"/>
    <property type="match status" value="1"/>
</dbReference>
<dbReference type="KEGG" id="wgl:WIGMOR_0009"/>
<comment type="function">
    <text evidence="1 15">Produces ATP from ADP in the presence of a proton gradient across the membrane.</text>
</comment>
<dbReference type="eggNOG" id="COG0355">
    <property type="taxonomic scope" value="Bacteria"/>
</dbReference>
<dbReference type="InterPro" id="IPR036771">
    <property type="entry name" value="ATPsynth_dsu/esu_N"/>
</dbReference>
<keyword evidence="12 15" id="KW-0066">ATP synthesis</keyword>
<dbReference type="GO" id="GO:0046933">
    <property type="term" value="F:proton-transporting ATP synthase activity, rotational mechanism"/>
    <property type="evidence" value="ECO:0007669"/>
    <property type="project" value="UniProtKB-UniRule"/>
</dbReference>
<evidence type="ECO:0000256" key="11">
    <source>
        <dbReference type="ARBA" id="ARBA00023196"/>
    </source>
</evidence>
<dbReference type="HAMAP" id="MF_00530">
    <property type="entry name" value="ATP_synth_epsil_bac"/>
    <property type="match status" value="1"/>
</dbReference>
<name>H6Q488_WIGGL</name>
<evidence type="ECO:0000256" key="5">
    <source>
        <dbReference type="ARBA" id="ARBA00014480"/>
    </source>
</evidence>
<evidence type="ECO:0000256" key="2">
    <source>
        <dbReference type="ARBA" id="ARBA00004202"/>
    </source>
</evidence>
<dbReference type="Pfam" id="PF02823">
    <property type="entry name" value="ATP-synt_DE_N"/>
    <property type="match status" value="1"/>
</dbReference>
<protein>
    <recommendedName>
        <fullName evidence="5 15">ATP synthase epsilon chain</fullName>
    </recommendedName>
    <alternativeName>
        <fullName evidence="14 15">ATP synthase F1 sector epsilon subunit</fullName>
    </alternativeName>
    <alternativeName>
        <fullName evidence="13 15">F-ATPase epsilon subunit</fullName>
    </alternativeName>
</protein>
<evidence type="ECO:0000256" key="1">
    <source>
        <dbReference type="ARBA" id="ARBA00003543"/>
    </source>
</evidence>
<dbReference type="STRING" id="1142511.WIGMOR_0009"/>
<keyword evidence="11 15" id="KW-0139">CF(1)</keyword>
<dbReference type="Gene3D" id="1.20.5.440">
    <property type="entry name" value="ATP synthase delta/epsilon subunit, C-terminal domain"/>
    <property type="match status" value="1"/>
</dbReference>
<feature type="domain" description="ATP synthase epsilon subunit C-terminal" evidence="17">
    <location>
        <begin position="89"/>
        <end position="131"/>
    </location>
</feature>
<evidence type="ECO:0000256" key="14">
    <source>
        <dbReference type="ARBA" id="ARBA00031795"/>
    </source>
</evidence>
<dbReference type="OrthoDB" id="9791445at2"/>
<comment type="similarity">
    <text evidence="3 15 16">Belongs to the ATPase epsilon chain family.</text>
</comment>
<keyword evidence="9 15" id="KW-0406">Ion transport</keyword>
<evidence type="ECO:0000313" key="19">
    <source>
        <dbReference type="EMBL" id="AFA40871.1"/>
    </source>
</evidence>
<evidence type="ECO:0000256" key="9">
    <source>
        <dbReference type="ARBA" id="ARBA00023065"/>
    </source>
</evidence>
<evidence type="ECO:0000256" key="12">
    <source>
        <dbReference type="ARBA" id="ARBA00023310"/>
    </source>
</evidence>
<dbReference type="Pfam" id="PF00401">
    <property type="entry name" value="ATP-synt_DE"/>
    <property type="match status" value="1"/>
</dbReference>
<dbReference type="Gene3D" id="2.60.15.10">
    <property type="entry name" value="F0F1 ATP synthase delta/epsilon subunit, N-terminal"/>
    <property type="match status" value="1"/>
</dbReference>
<dbReference type="InterPro" id="IPR036794">
    <property type="entry name" value="ATP_F1_dsu/esu_C_sf"/>
</dbReference>
<dbReference type="HOGENOM" id="CLU_084338_2_0_6"/>
<evidence type="ECO:0000256" key="10">
    <source>
        <dbReference type="ARBA" id="ARBA00023136"/>
    </source>
</evidence>
<dbReference type="GO" id="GO:0005524">
    <property type="term" value="F:ATP binding"/>
    <property type="evidence" value="ECO:0007669"/>
    <property type="project" value="UniProtKB-UniRule"/>
</dbReference>
<keyword evidence="6 15" id="KW-0813">Transport</keyword>
<evidence type="ECO:0000256" key="16">
    <source>
        <dbReference type="RuleBase" id="RU003656"/>
    </source>
</evidence>
<evidence type="ECO:0000256" key="7">
    <source>
        <dbReference type="ARBA" id="ARBA00022475"/>
    </source>
</evidence>
<dbReference type="GO" id="GO:0045259">
    <property type="term" value="C:proton-transporting ATP synthase complex"/>
    <property type="evidence" value="ECO:0007669"/>
    <property type="project" value="UniProtKB-KW"/>
</dbReference>
<dbReference type="InterPro" id="IPR001469">
    <property type="entry name" value="ATP_synth_F1_dsu/esu"/>
</dbReference>
<dbReference type="PANTHER" id="PTHR13822">
    <property type="entry name" value="ATP SYNTHASE DELTA/EPSILON CHAIN"/>
    <property type="match status" value="1"/>
</dbReference>
<dbReference type="NCBIfam" id="TIGR01216">
    <property type="entry name" value="ATP_synt_epsi"/>
    <property type="match status" value="1"/>
</dbReference>
<sequence length="138" mass="15753">MQKLFHLKVISPEKIIFSNLVKQIKITGSEGEFGILSQHAPFLTTIKPGFIKIIFENKNREYIYLSGGIFEIYLNVATVLADTAIRGQEIDKNRAIESKKKAENLIKTAQAKKEYMRAIIELSKSIAKLKTYYLSNKK</sequence>
<dbReference type="InterPro" id="IPR020546">
    <property type="entry name" value="ATP_synth_F1_dsu/esu_N"/>
</dbReference>
<dbReference type="AlphaFoldDB" id="H6Q488"/>
<keyword evidence="20" id="KW-1185">Reference proteome</keyword>
<feature type="domain" description="ATP synthase F1 complex delta/epsilon subunit N-terminal" evidence="18">
    <location>
        <begin position="5"/>
        <end position="84"/>
    </location>
</feature>